<keyword evidence="8" id="KW-0732">Signal</keyword>
<evidence type="ECO:0000256" key="8">
    <source>
        <dbReference type="SAM" id="SignalP"/>
    </source>
</evidence>
<organism evidence="10 11">
    <name type="scientific">Burkholderia pseudomultivorans</name>
    <dbReference type="NCBI Taxonomy" id="1207504"/>
    <lineage>
        <taxon>Bacteria</taxon>
        <taxon>Pseudomonadati</taxon>
        <taxon>Pseudomonadota</taxon>
        <taxon>Betaproteobacteria</taxon>
        <taxon>Burkholderiales</taxon>
        <taxon>Burkholderiaceae</taxon>
        <taxon>Burkholderia</taxon>
        <taxon>Burkholderia cepacia complex</taxon>
    </lineage>
</organism>
<comment type="subunit">
    <text evidence="7">Homodimer.</text>
</comment>
<dbReference type="Gene3D" id="4.10.490.10">
    <property type="entry name" value="High potential iron-sulphur protein"/>
    <property type="match status" value="1"/>
</dbReference>
<dbReference type="EMBL" id="LPJR01000052">
    <property type="protein sequence ID" value="KWF25137.1"/>
    <property type="molecule type" value="Genomic_DNA"/>
</dbReference>
<keyword evidence="3 7" id="KW-0479">Metal-binding</keyword>
<evidence type="ECO:0000256" key="7">
    <source>
        <dbReference type="RuleBase" id="RU000620"/>
    </source>
</evidence>
<dbReference type="InterPro" id="IPR000170">
    <property type="entry name" value="High_potential_FeS_prot"/>
</dbReference>
<dbReference type="AlphaFoldDB" id="A0A132EDT3"/>
<sequence>MLHFHQETQVTDQTRRTFIVRTIGLCATLAAARTALAAPPVVDEADAGAKTLGYRAKASTVDAAQFPKYQAGQRCANCRFYSGAASDAAGTCPMFAGKLVAAEGWCNVYAKRA</sequence>
<name>A0A132EDT3_9BURK</name>
<keyword evidence="6 7" id="KW-0411">Iron-sulfur</keyword>
<comment type="similarity">
    <text evidence="7">Belongs to the high-potential iron-sulfur protein (HiPIP) family.</text>
</comment>
<evidence type="ECO:0000256" key="6">
    <source>
        <dbReference type="ARBA" id="ARBA00023014"/>
    </source>
</evidence>
<dbReference type="PROSITE" id="PS51373">
    <property type="entry name" value="HIPIP"/>
    <property type="match status" value="1"/>
</dbReference>
<protein>
    <recommendedName>
        <fullName evidence="7">High-potential iron-sulfur protein</fullName>
        <shortName evidence="7">HiPIP</shortName>
    </recommendedName>
</protein>
<dbReference type="SUPFAM" id="SSF57652">
    <property type="entry name" value="HIPIP (high potential iron protein)"/>
    <property type="match status" value="1"/>
</dbReference>
<dbReference type="InterPro" id="IPR036369">
    <property type="entry name" value="HIPIP_sf"/>
</dbReference>
<dbReference type="GO" id="GO:0009055">
    <property type="term" value="F:electron transfer activity"/>
    <property type="evidence" value="ECO:0007669"/>
    <property type="project" value="InterPro"/>
</dbReference>
<evidence type="ECO:0000256" key="2">
    <source>
        <dbReference type="ARBA" id="ARBA00022485"/>
    </source>
</evidence>
<dbReference type="GO" id="GO:0019646">
    <property type="term" value="P:aerobic electron transport chain"/>
    <property type="evidence" value="ECO:0007669"/>
    <property type="project" value="InterPro"/>
</dbReference>
<dbReference type="OrthoDB" id="5298540at2"/>
<evidence type="ECO:0000256" key="4">
    <source>
        <dbReference type="ARBA" id="ARBA00022982"/>
    </source>
</evidence>
<dbReference type="Pfam" id="PF01355">
    <property type="entry name" value="HIPIP"/>
    <property type="match status" value="1"/>
</dbReference>
<feature type="signal peptide" evidence="8">
    <location>
        <begin position="1"/>
        <end position="37"/>
    </location>
</feature>
<dbReference type="RefSeq" id="WP_060244630.1">
    <property type="nucleotide sequence ID" value="NZ_CADFDQ010000016.1"/>
</dbReference>
<keyword evidence="1 7" id="KW-0813">Transport</keyword>
<proteinExistence type="inferred from homology"/>
<dbReference type="GO" id="GO:0051539">
    <property type="term" value="F:4 iron, 4 sulfur cluster binding"/>
    <property type="evidence" value="ECO:0007669"/>
    <property type="project" value="UniProtKB-KW"/>
</dbReference>
<reference evidence="10 11" key="1">
    <citation type="submission" date="2015-11" db="EMBL/GenBank/DDBJ databases">
        <title>Expanding the genomic diversity of Burkholderia species for the development of highly accurate diagnostics.</title>
        <authorList>
            <person name="Sahl J."/>
            <person name="Keim P."/>
            <person name="Wagner D."/>
        </authorList>
    </citation>
    <scope>NUCLEOTIDE SEQUENCE [LARGE SCALE GENOMIC DNA]</scope>
    <source>
        <strain evidence="10 11">MSMB368WGS</strain>
    </source>
</reference>
<evidence type="ECO:0000256" key="5">
    <source>
        <dbReference type="ARBA" id="ARBA00023004"/>
    </source>
</evidence>
<evidence type="ECO:0000313" key="11">
    <source>
        <dbReference type="Proteomes" id="UP000062912"/>
    </source>
</evidence>
<dbReference type="Proteomes" id="UP000062912">
    <property type="component" value="Unassembled WGS sequence"/>
</dbReference>
<keyword evidence="4 7" id="KW-0249">Electron transport</keyword>
<evidence type="ECO:0000256" key="3">
    <source>
        <dbReference type="ARBA" id="ARBA00022723"/>
    </source>
</evidence>
<keyword evidence="2 7" id="KW-0004">4Fe-4S</keyword>
<evidence type="ECO:0000313" key="10">
    <source>
        <dbReference type="EMBL" id="KWF25137.1"/>
    </source>
</evidence>
<comment type="function">
    <text evidence="7">Specific class of high-redox-potential 4Fe-4S ferredoxins. Functions in anaerobic electron transport in most purple and in some other photosynthetic bacteria and in at least one genus (Paracoccus) of halophilic, denitrifying bacteria.</text>
</comment>
<accession>A0A132EDT3</accession>
<dbReference type="GO" id="GO:0046872">
    <property type="term" value="F:metal ion binding"/>
    <property type="evidence" value="ECO:0007669"/>
    <property type="project" value="UniProtKB-KW"/>
</dbReference>
<comment type="caution">
    <text evidence="10">The sequence shown here is derived from an EMBL/GenBank/DDBJ whole genome shotgun (WGS) entry which is preliminary data.</text>
</comment>
<keyword evidence="5 7" id="KW-0408">Iron</keyword>
<gene>
    <name evidence="10" type="ORF">WT56_22625</name>
</gene>
<feature type="domain" description="High potential iron-sulfur proteins family profile" evidence="9">
    <location>
        <begin position="36"/>
        <end position="113"/>
    </location>
</feature>
<evidence type="ECO:0000256" key="1">
    <source>
        <dbReference type="ARBA" id="ARBA00022448"/>
    </source>
</evidence>
<evidence type="ECO:0000259" key="9">
    <source>
        <dbReference type="PROSITE" id="PS51373"/>
    </source>
</evidence>
<feature type="chain" id="PRO_5007290653" description="High-potential iron-sulfur protein" evidence="8">
    <location>
        <begin position="38"/>
        <end position="113"/>
    </location>
</feature>